<dbReference type="InterPro" id="IPR013196">
    <property type="entry name" value="HTH_11"/>
</dbReference>
<dbReference type="SUPFAM" id="SSF46785">
    <property type="entry name" value="Winged helix' DNA-binding domain"/>
    <property type="match status" value="1"/>
</dbReference>
<accession>A0ABT8CWW6</accession>
<keyword evidence="2" id="KW-0804">Transcription</keyword>
<dbReference type="Gene3D" id="1.10.10.10">
    <property type="entry name" value="Winged helix-like DNA-binding domain superfamily/Winged helix DNA-binding domain"/>
    <property type="match status" value="1"/>
</dbReference>
<organism evidence="4 5">
    <name type="scientific">Paenimyroides ceti</name>
    <dbReference type="NCBI Taxonomy" id="395087"/>
    <lineage>
        <taxon>Bacteria</taxon>
        <taxon>Pseudomonadati</taxon>
        <taxon>Bacteroidota</taxon>
        <taxon>Flavobacteriia</taxon>
        <taxon>Flavobacteriales</taxon>
        <taxon>Flavobacteriaceae</taxon>
        <taxon>Paenimyroides</taxon>
    </lineage>
</organism>
<dbReference type="InterPro" id="IPR028349">
    <property type="entry name" value="PafC-like"/>
</dbReference>
<dbReference type="PROSITE" id="PS52050">
    <property type="entry name" value="WYL"/>
    <property type="match status" value="1"/>
</dbReference>
<name>A0ABT8CWW6_9FLAO</name>
<protein>
    <submittedName>
        <fullName evidence="4">YafY family protein</fullName>
    </submittedName>
</protein>
<dbReference type="EMBL" id="JAUFQU010000001">
    <property type="protein sequence ID" value="MDN3708689.1"/>
    <property type="molecule type" value="Genomic_DNA"/>
</dbReference>
<dbReference type="InterPro" id="IPR001034">
    <property type="entry name" value="DeoR_HTH"/>
</dbReference>
<keyword evidence="1" id="KW-0805">Transcription regulation</keyword>
<dbReference type="InterPro" id="IPR051534">
    <property type="entry name" value="CBASS_pafABC_assoc_protein"/>
</dbReference>
<dbReference type="PANTHER" id="PTHR34580:SF3">
    <property type="entry name" value="PROTEIN PAFB"/>
    <property type="match status" value="1"/>
</dbReference>
<dbReference type="RefSeq" id="WP_290364543.1">
    <property type="nucleotide sequence ID" value="NZ_JAUFQU010000001.1"/>
</dbReference>
<gene>
    <name evidence="4" type="ORF">QW060_16425</name>
</gene>
<evidence type="ECO:0000256" key="2">
    <source>
        <dbReference type="ARBA" id="ARBA00023163"/>
    </source>
</evidence>
<evidence type="ECO:0000313" key="4">
    <source>
        <dbReference type="EMBL" id="MDN3708689.1"/>
    </source>
</evidence>
<feature type="domain" description="HTH deoR-type" evidence="3">
    <location>
        <begin position="5"/>
        <end position="60"/>
    </location>
</feature>
<dbReference type="InterPro" id="IPR036390">
    <property type="entry name" value="WH_DNA-bd_sf"/>
</dbReference>
<dbReference type="PIRSF" id="PIRSF016838">
    <property type="entry name" value="PafC"/>
    <property type="match status" value="1"/>
</dbReference>
<evidence type="ECO:0000259" key="3">
    <source>
        <dbReference type="PROSITE" id="PS51000"/>
    </source>
</evidence>
<reference evidence="5" key="1">
    <citation type="journal article" date="2019" name="Int. J. Syst. Evol. Microbiol.">
        <title>The Global Catalogue of Microorganisms (GCM) 10K type strain sequencing project: providing services to taxonomists for standard genome sequencing and annotation.</title>
        <authorList>
            <consortium name="The Broad Institute Genomics Platform"/>
            <consortium name="The Broad Institute Genome Sequencing Center for Infectious Disease"/>
            <person name="Wu L."/>
            <person name="Ma J."/>
        </authorList>
    </citation>
    <scope>NUCLEOTIDE SEQUENCE [LARGE SCALE GENOMIC DNA]</scope>
    <source>
        <strain evidence="5">CECT 7184</strain>
    </source>
</reference>
<evidence type="ECO:0000313" key="5">
    <source>
        <dbReference type="Proteomes" id="UP001242368"/>
    </source>
</evidence>
<dbReference type="Pfam" id="PF13280">
    <property type="entry name" value="WYL"/>
    <property type="match status" value="1"/>
</dbReference>
<dbReference type="PANTHER" id="PTHR34580">
    <property type="match status" value="1"/>
</dbReference>
<dbReference type="Pfam" id="PF08279">
    <property type="entry name" value="HTH_11"/>
    <property type="match status" value="1"/>
</dbReference>
<dbReference type="Proteomes" id="UP001242368">
    <property type="component" value="Unassembled WGS sequence"/>
</dbReference>
<dbReference type="Pfam" id="PF25583">
    <property type="entry name" value="WCX"/>
    <property type="match status" value="1"/>
</dbReference>
<evidence type="ECO:0000256" key="1">
    <source>
        <dbReference type="ARBA" id="ARBA00023015"/>
    </source>
</evidence>
<proteinExistence type="predicted"/>
<dbReference type="InterPro" id="IPR036388">
    <property type="entry name" value="WH-like_DNA-bd_sf"/>
</dbReference>
<sequence length="320" mass="37592">METKRFDRIVAILIHLQSRKIVKAKDLADRFQVSLRTIYRDIRSLEQAGVPIYSEAGSGYELMDHYKLPPVMFTQEEAMSFIAAEKLVGKYVDRDLSQHFMNAMFKIKSILKGSEKEWLQTIESTIVMSSPAQSLFNSEAPETLTLLFESIAKKQQTLIHYKGIQDTFAANRIIEPIGLFHEGGFWYVYAYCLKRSDYRQFRTDRIFTITSTEIPYTLQHPSVHTFLLQKKENAPKTKVRIRVDNEVVHFLKWERVHFGFESEIISEHTTEMTFYCRDTTEGFSRWFLMFADQADIIEPEELKDDIRQMLTTIQRRINKV</sequence>
<dbReference type="InterPro" id="IPR057727">
    <property type="entry name" value="WCX_dom"/>
</dbReference>
<comment type="caution">
    <text evidence="4">The sequence shown here is derived from an EMBL/GenBank/DDBJ whole genome shotgun (WGS) entry which is preliminary data.</text>
</comment>
<dbReference type="PROSITE" id="PS51000">
    <property type="entry name" value="HTH_DEOR_2"/>
    <property type="match status" value="1"/>
</dbReference>
<keyword evidence="5" id="KW-1185">Reference proteome</keyword>
<dbReference type="InterPro" id="IPR026881">
    <property type="entry name" value="WYL_dom"/>
</dbReference>